<feature type="transmembrane region" description="Helical" evidence="2">
    <location>
        <begin position="23"/>
        <end position="47"/>
    </location>
</feature>
<dbReference type="OrthoDB" id="10509075at2759"/>
<keyword evidence="4" id="KW-1185">Reference proteome</keyword>
<dbReference type="AlphaFoldDB" id="A0A0N4XBR4"/>
<feature type="region of interest" description="Disordered" evidence="1">
    <location>
        <begin position="52"/>
        <end position="96"/>
    </location>
</feature>
<proteinExistence type="predicted"/>
<keyword evidence="2" id="KW-0472">Membrane</keyword>
<dbReference type="EMBL" id="UZAF01024140">
    <property type="protein sequence ID" value="VDO92506.1"/>
    <property type="molecule type" value="Genomic_DNA"/>
</dbReference>
<keyword evidence="2" id="KW-0812">Transmembrane</keyword>
<keyword evidence="2" id="KW-1133">Transmembrane helix</keyword>
<evidence type="ECO:0000313" key="5">
    <source>
        <dbReference type="WBParaSite" id="HPLM_0002180901-mRNA-1"/>
    </source>
</evidence>
<protein>
    <submittedName>
        <fullName evidence="5">Transmembrane protein</fullName>
    </submittedName>
</protein>
<reference evidence="5" key="1">
    <citation type="submission" date="2017-02" db="UniProtKB">
        <authorList>
            <consortium name="WormBaseParasite"/>
        </authorList>
    </citation>
    <scope>IDENTIFICATION</scope>
</reference>
<organism evidence="5">
    <name type="scientific">Haemonchus placei</name>
    <name type="common">Barber's pole worm</name>
    <dbReference type="NCBI Taxonomy" id="6290"/>
    <lineage>
        <taxon>Eukaryota</taxon>
        <taxon>Metazoa</taxon>
        <taxon>Ecdysozoa</taxon>
        <taxon>Nematoda</taxon>
        <taxon>Chromadorea</taxon>
        <taxon>Rhabditida</taxon>
        <taxon>Rhabditina</taxon>
        <taxon>Rhabditomorpha</taxon>
        <taxon>Strongyloidea</taxon>
        <taxon>Trichostrongylidae</taxon>
        <taxon>Haemonchus</taxon>
    </lineage>
</organism>
<evidence type="ECO:0000313" key="4">
    <source>
        <dbReference type="Proteomes" id="UP000268014"/>
    </source>
</evidence>
<gene>
    <name evidence="3" type="ORF">HPLM_LOCUS21798</name>
</gene>
<reference evidence="3 4" key="2">
    <citation type="submission" date="2018-11" db="EMBL/GenBank/DDBJ databases">
        <authorList>
            <consortium name="Pathogen Informatics"/>
        </authorList>
    </citation>
    <scope>NUCLEOTIDE SEQUENCE [LARGE SCALE GENOMIC DNA]</scope>
    <source>
        <strain evidence="3 4">MHpl1</strain>
    </source>
</reference>
<evidence type="ECO:0000256" key="1">
    <source>
        <dbReference type="SAM" id="MobiDB-lite"/>
    </source>
</evidence>
<dbReference type="WBParaSite" id="HPLM_0002180901-mRNA-1">
    <property type="protein sequence ID" value="HPLM_0002180901-mRNA-1"/>
    <property type="gene ID" value="HPLM_0002180901"/>
</dbReference>
<sequence>MSRRVSVFVPSIRVSYGRNIASVMYWILLLLIPVALIVIAVTIYFCYRSSTTEKTTHVKSESDSVAVESRVWSPVKRESNRKGGTESVEETPRKLRGLSSVEGSQVDQLRYFVLRYQIG</sequence>
<evidence type="ECO:0000313" key="3">
    <source>
        <dbReference type="EMBL" id="VDO92506.1"/>
    </source>
</evidence>
<dbReference type="Proteomes" id="UP000268014">
    <property type="component" value="Unassembled WGS sequence"/>
</dbReference>
<accession>A0A0N4XBR4</accession>
<evidence type="ECO:0000256" key="2">
    <source>
        <dbReference type="SAM" id="Phobius"/>
    </source>
</evidence>
<feature type="compositionally biased region" description="Basic and acidic residues" evidence="1">
    <location>
        <begin position="75"/>
        <end position="84"/>
    </location>
</feature>
<name>A0A0N4XBR4_HAEPC</name>